<evidence type="ECO:0000256" key="1">
    <source>
        <dbReference type="SAM" id="MobiDB-lite"/>
    </source>
</evidence>
<keyword evidence="2" id="KW-0812">Transmembrane</keyword>
<dbReference type="GO" id="GO:0005576">
    <property type="term" value="C:extracellular region"/>
    <property type="evidence" value="ECO:0007669"/>
    <property type="project" value="TreeGrafter"/>
</dbReference>
<keyword evidence="2" id="KW-1133">Transmembrane helix</keyword>
<dbReference type="PANTHER" id="PTHR33371">
    <property type="entry name" value="INTERMEMBRANE PHOSPHOLIPID TRANSPORT SYSTEM BINDING PROTEIN MLAD-RELATED"/>
    <property type="match status" value="1"/>
</dbReference>
<dbReference type="PRINTS" id="PR01782">
    <property type="entry name" value="MCEVIRFACTOR"/>
</dbReference>
<name>A0A7I7XAZ1_9MYCO</name>
<gene>
    <name evidence="5" type="ORF">MMAD_00660</name>
</gene>
<evidence type="ECO:0000313" key="5">
    <source>
        <dbReference type="EMBL" id="BBZ25771.1"/>
    </source>
</evidence>
<evidence type="ECO:0000259" key="4">
    <source>
        <dbReference type="Pfam" id="PF11887"/>
    </source>
</evidence>
<dbReference type="KEGG" id="mmag:MMAD_00660"/>
<dbReference type="PROSITE" id="PS51257">
    <property type="entry name" value="PROKAR_LIPOPROTEIN"/>
    <property type="match status" value="1"/>
</dbReference>
<dbReference type="AlphaFoldDB" id="A0A7I7XAZ1"/>
<dbReference type="Proteomes" id="UP000466517">
    <property type="component" value="Chromosome"/>
</dbReference>
<feature type="domain" description="Mce/MlaD" evidence="3">
    <location>
        <begin position="39"/>
        <end position="113"/>
    </location>
</feature>
<dbReference type="Pfam" id="PF11887">
    <property type="entry name" value="Mce4_CUP1"/>
    <property type="match status" value="1"/>
</dbReference>
<dbReference type="InterPro" id="IPR052336">
    <property type="entry name" value="MlaD_Phospholipid_Transporter"/>
</dbReference>
<feature type="transmembrane region" description="Helical" evidence="2">
    <location>
        <begin position="12"/>
        <end position="37"/>
    </location>
</feature>
<dbReference type="InterPro" id="IPR024516">
    <property type="entry name" value="Mce_C"/>
</dbReference>
<sequence length="360" mass="38058">MHKYRGTGLARAGFIAVVLMACIILVGLSPTVITAWATTVRYDAVFSDASGLTVGNKVTISGMDVGAVSDITVIRGGAKVTFTVSADTTLGSQTTARIATGTLLGQRVLTLDSRGTPTLAPRSTIPMSRTFSPYTLTDAVGELTANTASTDTASLNTSLDTLASTLDQIAPQLGGTLDGVSRISAALNDRDTALAQLLRSGSDVTSILARRSQQVNTLILDADDLVGVLAERRRAIVELLASTSAVSQQLTGLVNDDEAKLAPTLQRLNRVTEVLERNRDNIAKALPGLAKYQLTLGETVSNGPFYSAYVPNLDLPQILQPFLDYAFGFRRGVDAGRPPDTAGPRAELPFPYNSIPPQPR</sequence>
<dbReference type="InterPro" id="IPR005693">
    <property type="entry name" value="Mce"/>
</dbReference>
<evidence type="ECO:0000256" key="2">
    <source>
        <dbReference type="SAM" id="Phobius"/>
    </source>
</evidence>
<dbReference type="NCBIfam" id="TIGR00996">
    <property type="entry name" value="Mtu_fam_mce"/>
    <property type="match status" value="1"/>
</dbReference>
<dbReference type="Pfam" id="PF02470">
    <property type="entry name" value="MlaD"/>
    <property type="match status" value="1"/>
</dbReference>
<protein>
    <submittedName>
        <fullName evidence="5">Mammalian cell entry protein</fullName>
    </submittedName>
</protein>
<keyword evidence="2" id="KW-0472">Membrane</keyword>
<dbReference type="EMBL" id="AP022610">
    <property type="protein sequence ID" value="BBZ25771.1"/>
    <property type="molecule type" value="Genomic_DNA"/>
</dbReference>
<reference evidence="5 6" key="1">
    <citation type="journal article" date="2019" name="Emerg. Microbes Infect.">
        <title>Comprehensive subspecies identification of 175 nontuberculous mycobacteria species based on 7547 genomic profiles.</title>
        <authorList>
            <person name="Matsumoto Y."/>
            <person name="Kinjo T."/>
            <person name="Motooka D."/>
            <person name="Nabeya D."/>
            <person name="Jung N."/>
            <person name="Uechi K."/>
            <person name="Horii T."/>
            <person name="Iida T."/>
            <person name="Fujita J."/>
            <person name="Nakamura S."/>
        </authorList>
    </citation>
    <scope>NUCLEOTIDE SEQUENCE [LARGE SCALE GENOMIC DNA]</scope>
    <source>
        <strain evidence="5 6">JCM 13574</strain>
    </source>
</reference>
<dbReference type="PANTHER" id="PTHR33371:SF18">
    <property type="entry name" value="MCE-FAMILY PROTEIN MCE3C"/>
    <property type="match status" value="1"/>
</dbReference>
<evidence type="ECO:0000313" key="6">
    <source>
        <dbReference type="Proteomes" id="UP000466517"/>
    </source>
</evidence>
<organism evidence="5 6">
    <name type="scientific">Mycolicibacterium madagascariense</name>
    <dbReference type="NCBI Taxonomy" id="212765"/>
    <lineage>
        <taxon>Bacteria</taxon>
        <taxon>Bacillati</taxon>
        <taxon>Actinomycetota</taxon>
        <taxon>Actinomycetes</taxon>
        <taxon>Mycobacteriales</taxon>
        <taxon>Mycobacteriaceae</taxon>
        <taxon>Mycolicibacterium</taxon>
    </lineage>
</organism>
<dbReference type="InterPro" id="IPR003399">
    <property type="entry name" value="Mce/MlaD"/>
</dbReference>
<feature type="domain" description="Mammalian cell entry C-terminal" evidence="4">
    <location>
        <begin position="118"/>
        <end position="295"/>
    </location>
</feature>
<evidence type="ECO:0000259" key="3">
    <source>
        <dbReference type="Pfam" id="PF02470"/>
    </source>
</evidence>
<proteinExistence type="predicted"/>
<dbReference type="RefSeq" id="WP_163730854.1">
    <property type="nucleotide sequence ID" value="NZ_AP022610.1"/>
</dbReference>
<keyword evidence="6" id="KW-1185">Reference proteome</keyword>
<accession>A0A7I7XAZ1</accession>
<feature type="region of interest" description="Disordered" evidence="1">
    <location>
        <begin position="336"/>
        <end position="360"/>
    </location>
</feature>